<evidence type="ECO:0000256" key="9">
    <source>
        <dbReference type="ARBA" id="ARBA00023002"/>
    </source>
</evidence>
<evidence type="ECO:0000256" key="7">
    <source>
        <dbReference type="ARBA" id="ARBA00022723"/>
    </source>
</evidence>
<dbReference type="PANTHER" id="PTHR46300:SF7">
    <property type="entry name" value="P450, PUTATIVE (EUROFUNG)-RELATED"/>
    <property type="match status" value="1"/>
</dbReference>
<keyword evidence="9 14" id="KW-0560">Oxidoreductase</keyword>
<protein>
    <submittedName>
        <fullName evidence="16">Cytochrome P450</fullName>
    </submittedName>
</protein>
<dbReference type="GO" id="GO:0016705">
    <property type="term" value="F:oxidoreductase activity, acting on paired donors, with incorporation or reduction of molecular oxygen"/>
    <property type="evidence" value="ECO:0007669"/>
    <property type="project" value="InterPro"/>
</dbReference>
<evidence type="ECO:0000256" key="8">
    <source>
        <dbReference type="ARBA" id="ARBA00022989"/>
    </source>
</evidence>
<gene>
    <name evidence="16" type="ORF">L227DRAFT_544294</name>
</gene>
<dbReference type="InterPro" id="IPR017972">
    <property type="entry name" value="Cyt_P450_CS"/>
</dbReference>
<accession>A0A5C2SHH0</accession>
<evidence type="ECO:0000256" key="4">
    <source>
        <dbReference type="ARBA" id="ARBA00010617"/>
    </source>
</evidence>
<sequence>MGISSNESLISSSLVAIVGLLILTYVVSYARWQARSHGRPLPPGPKCLPLVGNIFHMRKPELWKAHRELCKTYGDIVYVPVLGQSIVILGGPQSIFDLLDKRSAVTSDRQRSVLIPLSGQDFNIAFMPYGSWWRHHRREFTHHFLPVVNAGHLEAQRQSSLLFLRKLLKDPARLCDHIRYTFSASIVKVTYGIDVAEHDDPNIALMEKTLEGFQAFSPGRFLVQYLPILQHVPTWWPIVGSQLQELKSWRTAAREVKQAMYSKTQESLLHGEGTESVLSGLLDKLGENGRAVSLEEQEIAKNVCITAFEGAADTAFSTLQFFFQAMSLYPEAQKKAQAELDIVVGPDRLPDHSDKAALPYVNALLKETLRWQNVVPMSLPHYTTEDIEYRGYFIPKGTILSPQTWACTHDPEAYPEPERFLPDRYLHQGQLNADVRDPTDFVFGYGRRVCPGKYFAETALFINVAMILHVFDITPPLDEHGNAVVVEPKLAGSFLLYPEDCRCTIKPRSPLAASLILGGH</sequence>
<dbReference type="GO" id="GO:0005506">
    <property type="term" value="F:iron ion binding"/>
    <property type="evidence" value="ECO:0007669"/>
    <property type="project" value="InterPro"/>
</dbReference>
<dbReference type="InterPro" id="IPR036396">
    <property type="entry name" value="Cyt_P450_sf"/>
</dbReference>
<evidence type="ECO:0000256" key="15">
    <source>
        <dbReference type="SAM" id="Phobius"/>
    </source>
</evidence>
<dbReference type="STRING" id="1328759.A0A5C2SHH0"/>
<reference evidence="16" key="1">
    <citation type="journal article" date="2018" name="Genome Biol. Evol.">
        <title>Genomics and development of Lentinus tigrinus, a white-rot wood-decaying mushroom with dimorphic fruiting bodies.</title>
        <authorList>
            <person name="Wu B."/>
            <person name="Xu Z."/>
            <person name="Knudson A."/>
            <person name="Carlson A."/>
            <person name="Chen N."/>
            <person name="Kovaka S."/>
            <person name="LaButti K."/>
            <person name="Lipzen A."/>
            <person name="Pennachio C."/>
            <person name="Riley R."/>
            <person name="Schakwitz W."/>
            <person name="Umezawa K."/>
            <person name="Ohm R.A."/>
            <person name="Grigoriev I.V."/>
            <person name="Nagy L.G."/>
            <person name="Gibbons J."/>
            <person name="Hibbett D."/>
        </authorList>
    </citation>
    <scope>NUCLEOTIDE SEQUENCE [LARGE SCALE GENOMIC DNA]</scope>
    <source>
        <strain evidence="16">ALCF2SS1-6</strain>
    </source>
</reference>
<evidence type="ECO:0000256" key="1">
    <source>
        <dbReference type="ARBA" id="ARBA00001971"/>
    </source>
</evidence>
<dbReference type="Pfam" id="PF00067">
    <property type="entry name" value="p450"/>
    <property type="match status" value="1"/>
</dbReference>
<evidence type="ECO:0000256" key="6">
    <source>
        <dbReference type="ARBA" id="ARBA00022692"/>
    </source>
</evidence>
<keyword evidence="7 13" id="KW-0479">Metal-binding</keyword>
<dbReference type="OrthoDB" id="2789670at2759"/>
<evidence type="ECO:0000256" key="3">
    <source>
        <dbReference type="ARBA" id="ARBA00005179"/>
    </source>
</evidence>
<keyword evidence="8 15" id="KW-1133">Transmembrane helix</keyword>
<dbReference type="InterPro" id="IPR001128">
    <property type="entry name" value="Cyt_P450"/>
</dbReference>
<organism evidence="16 17">
    <name type="scientific">Lentinus tigrinus ALCF2SS1-6</name>
    <dbReference type="NCBI Taxonomy" id="1328759"/>
    <lineage>
        <taxon>Eukaryota</taxon>
        <taxon>Fungi</taxon>
        <taxon>Dikarya</taxon>
        <taxon>Basidiomycota</taxon>
        <taxon>Agaricomycotina</taxon>
        <taxon>Agaricomycetes</taxon>
        <taxon>Polyporales</taxon>
        <taxon>Polyporaceae</taxon>
        <taxon>Lentinus</taxon>
    </lineage>
</organism>
<evidence type="ECO:0000256" key="12">
    <source>
        <dbReference type="ARBA" id="ARBA00023136"/>
    </source>
</evidence>
<dbReference type="GO" id="GO:0016020">
    <property type="term" value="C:membrane"/>
    <property type="evidence" value="ECO:0007669"/>
    <property type="project" value="UniProtKB-SubCell"/>
</dbReference>
<evidence type="ECO:0000256" key="2">
    <source>
        <dbReference type="ARBA" id="ARBA00004167"/>
    </source>
</evidence>
<dbReference type="AlphaFoldDB" id="A0A5C2SHH0"/>
<name>A0A5C2SHH0_9APHY</name>
<dbReference type="InterPro" id="IPR050364">
    <property type="entry name" value="Cytochrome_P450_fung"/>
</dbReference>
<dbReference type="PRINTS" id="PR00463">
    <property type="entry name" value="EP450I"/>
</dbReference>
<evidence type="ECO:0000256" key="13">
    <source>
        <dbReference type="PIRSR" id="PIRSR602401-1"/>
    </source>
</evidence>
<evidence type="ECO:0000313" key="16">
    <source>
        <dbReference type="EMBL" id="RPD62674.1"/>
    </source>
</evidence>
<dbReference type="SUPFAM" id="SSF48264">
    <property type="entry name" value="Cytochrome P450"/>
    <property type="match status" value="1"/>
</dbReference>
<dbReference type="PANTHER" id="PTHR46300">
    <property type="entry name" value="P450, PUTATIVE (EUROFUNG)-RELATED-RELATED"/>
    <property type="match status" value="1"/>
</dbReference>
<proteinExistence type="inferred from homology"/>
<dbReference type="Proteomes" id="UP000313359">
    <property type="component" value="Unassembled WGS sequence"/>
</dbReference>
<evidence type="ECO:0000256" key="10">
    <source>
        <dbReference type="ARBA" id="ARBA00023004"/>
    </source>
</evidence>
<comment type="similarity">
    <text evidence="4 14">Belongs to the cytochrome P450 family.</text>
</comment>
<comment type="pathway">
    <text evidence="3">Secondary metabolite biosynthesis.</text>
</comment>
<keyword evidence="10 13" id="KW-0408">Iron</keyword>
<feature type="binding site" description="axial binding residue" evidence="13">
    <location>
        <position position="450"/>
    </location>
    <ligand>
        <name>heme</name>
        <dbReference type="ChEBI" id="CHEBI:30413"/>
    </ligand>
    <ligandPart>
        <name>Fe</name>
        <dbReference type="ChEBI" id="CHEBI:18248"/>
    </ligandPart>
</feature>
<dbReference type="CDD" id="cd11065">
    <property type="entry name" value="CYP64-like"/>
    <property type="match status" value="1"/>
</dbReference>
<dbReference type="InterPro" id="IPR002401">
    <property type="entry name" value="Cyt_P450_E_grp-I"/>
</dbReference>
<dbReference type="PROSITE" id="PS00086">
    <property type="entry name" value="CYTOCHROME_P450"/>
    <property type="match status" value="1"/>
</dbReference>
<keyword evidence="11 14" id="KW-0503">Monooxygenase</keyword>
<evidence type="ECO:0000313" key="17">
    <source>
        <dbReference type="Proteomes" id="UP000313359"/>
    </source>
</evidence>
<evidence type="ECO:0000256" key="14">
    <source>
        <dbReference type="RuleBase" id="RU000461"/>
    </source>
</evidence>
<keyword evidence="5 13" id="KW-0349">Heme</keyword>
<evidence type="ECO:0000256" key="11">
    <source>
        <dbReference type="ARBA" id="ARBA00023033"/>
    </source>
</evidence>
<keyword evidence="17" id="KW-1185">Reference proteome</keyword>
<feature type="transmembrane region" description="Helical" evidence="15">
    <location>
        <begin position="12"/>
        <end position="32"/>
    </location>
</feature>
<comment type="subcellular location">
    <subcellularLocation>
        <location evidence="2">Membrane</location>
        <topology evidence="2">Single-pass membrane protein</topology>
    </subcellularLocation>
</comment>
<dbReference type="EMBL" id="ML122258">
    <property type="protein sequence ID" value="RPD62674.1"/>
    <property type="molecule type" value="Genomic_DNA"/>
</dbReference>
<dbReference type="Gene3D" id="1.10.630.10">
    <property type="entry name" value="Cytochrome P450"/>
    <property type="match status" value="1"/>
</dbReference>
<evidence type="ECO:0000256" key="5">
    <source>
        <dbReference type="ARBA" id="ARBA00022617"/>
    </source>
</evidence>
<keyword evidence="12 15" id="KW-0472">Membrane</keyword>
<dbReference type="GO" id="GO:0020037">
    <property type="term" value="F:heme binding"/>
    <property type="evidence" value="ECO:0007669"/>
    <property type="project" value="InterPro"/>
</dbReference>
<dbReference type="GO" id="GO:0004497">
    <property type="term" value="F:monooxygenase activity"/>
    <property type="evidence" value="ECO:0007669"/>
    <property type="project" value="UniProtKB-KW"/>
</dbReference>
<keyword evidence="6 15" id="KW-0812">Transmembrane</keyword>
<comment type="cofactor">
    <cofactor evidence="1 13">
        <name>heme</name>
        <dbReference type="ChEBI" id="CHEBI:30413"/>
    </cofactor>
</comment>